<keyword evidence="2" id="KW-1185">Reference proteome</keyword>
<proteinExistence type="predicted"/>
<dbReference type="Proteomes" id="UP001331515">
    <property type="component" value="Unassembled WGS sequence"/>
</dbReference>
<name>A0AAN8E5C2_CHAGU</name>
<sequence>MANSGGAMSNAQLFQQMALLRWLSSQTDEDRTFLAAVTGVQVGRELLNRFTGQDKVDAYKRECILRISEFLQQNPQASQADINTEVEKRVLVFATQVKALENAPIF</sequence>
<dbReference type="EMBL" id="JAURVH010001515">
    <property type="protein sequence ID" value="KAK5931890.1"/>
    <property type="molecule type" value="Genomic_DNA"/>
</dbReference>
<accession>A0AAN8E5C2</accession>
<comment type="caution">
    <text evidence="1">The sequence shown here is derived from an EMBL/GenBank/DDBJ whole genome shotgun (WGS) entry which is preliminary data.</text>
</comment>
<evidence type="ECO:0000313" key="1">
    <source>
        <dbReference type="EMBL" id="KAK5931890.1"/>
    </source>
</evidence>
<reference evidence="1 2" key="1">
    <citation type="journal article" date="2023" name="Mol. Biol. Evol.">
        <title>Genomics of Secondarily Temperate Adaptation in the Only Non-Antarctic Icefish.</title>
        <authorList>
            <person name="Rivera-Colon A.G."/>
            <person name="Rayamajhi N."/>
            <person name="Minhas B.F."/>
            <person name="Madrigal G."/>
            <person name="Bilyk K.T."/>
            <person name="Yoon V."/>
            <person name="Hune M."/>
            <person name="Gregory S."/>
            <person name="Cheng C.H.C."/>
            <person name="Catchen J.M."/>
        </authorList>
    </citation>
    <scope>NUCLEOTIDE SEQUENCE [LARGE SCALE GENOMIC DNA]</scope>
    <source>
        <tissue evidence="1">White muscle</tissue>
    </source>
</reference>
<gene>
    <name evidence="1" type="ORF">CgunFtcFv8_003643</name>
</gene>
<dbReference type="AlphaFoldDB" id="A0AAN8E5C2"/>
<organism evidence="1 2">
    <name type="scientific">Champsocephalus gunnari</name>
    <name type="common">Mackerel icefish</name>
    <dbReference type="NCBI Taxonomy" id="52237"/>
    <lineage>
        <taxon>Eukaryota</taxon>
        <taxon>Metazoa</taxon>
        <taxon>Chordata</taxon>
        <taxon>Craniata</taxon>
        <taxon>Vertebrata</taxon>
        <taxon>Euteleostomi</taxon>
        <taxon>Actinopterygii</taxon>
        <taxon>Neopterygii</taxon>
        <taxon>Teleostei</taxon>
        <taxon>Neoteleostei</taxon>
        <taxon>Acanthomorphata</taxon>
        <taxon>Eupercaria</taxon>
        <taxon>Perciformes</taxon>
        <taxon>Notothenioidei</taxon>
        <taxon>Channichthyidae</taxon>
        <taxon>Champsocephalus</taxon>
    </lineage>
</organism>
<protein>
    <submittedName>
        <fullName evidence="1">Uncharacterized protein</fullName>
    </submittedName>
</protein>
<evidence type="ECO:0000313" key="2">
    <source>
        <dbReference type="Proteomes" id="UP001331515"/>
    </source>
</evidence>